<dbReference type="EMBL" id="JBEPLJ010000007">
    <property type="protein sequence ID" value="MET3586102.1"/>
    <property type="molecule type" value="Genomic_DNA"/>
</dbReference>
<comment type="caution">
    <text evidence="1">The sequence shown here is derived from an EMBL/GenBank/DDBJ whole genome shotgun (WGS) entry which is preliminary data.</text>
</comment>
<organism evidence="1 2">
    <name type="scientific">Pseudorhizobium tarimense</name>
    <dbReference type="NCBI Taxonomy" id="1079109"/>
    <lineage>
        <taxon>Bacteria</taxon>
        <taxon>Pseudomonadati</taxon>
        <taxon>Pseudomonadota</taxon>
        <taxon>Alphaproteobacteria</taxon>
        <taxon>Hyphomicrobiales</taxon>
        <taxon>Rhizobiaceae</taxon>
        <taxon>Rhizobium/Agrobacterium group</taxon>
        <taxon>Pseudorhizobium</taxon>
    </lineage>
</organism>
<dbReference type="Proteomes" id="UP001549031">
    <property type="component" value="Unassembled WGS sequence"/>
</dbReference>
<protein>
    <submittedName>
        <fullName evidence="1">Uncharacterized protein</fullName>
    </submittedName>
</protein>
<dbReference type="RefSeq" id="WP_247243807.1">
    <property type="nucleotide sequence ID" value="NZ_JALJRA010000007.1"/>
</dbReference>
<sequence>MTNLTPKESRAVYDIMNALEELGAALGKLSGGANTFISEACERHRYPATLELWRQVAGGHVPGIPGRHIDFIRESIRWRLDGG</sequence>
<proteinExistence type="predicted"/>
<evidence type="ECO:0000313" key="1">
    <source>
        <dbReference type="EMBL" id="MET3586102.1"/>
    </source>
</evidence>
<evidence type="ECO:0000313" key="2">
    <source>
        <dbReference type="Proteomes" id="UP001549031"/>
    </source>
</evidence>
<reference evidence="1 2" key="1">
    <citation type="submission" date="2024-06" db="EMBL/GenBank/DDBJ databases">
        <title>Genomic Encyclopedia of Type Strains, Phase IV (KMG-IV): sequencing the most valuable type-strain genomes for metagenomic binning, comparative biology and taxonomic classification.</title>
        <authorList>
            <person name="Goeker M."/>
        </authorList>
    </citation>
    <scope>NUCLEOTIDE SEQUENCE [LARGE SCALE GENOMIC DNA]</scope>
    <source>
        <strain evidence="1 2">DSM 105042</strain>
    </source>
</reference>
<keyword evidence="2" id="KW-1185">Reference proteome</keyword>
<gene>
    <name evidence="1" type="ORF">ABID21_002217</name>
</gene>
<accession>A0ABV2H786</accession>
<name>A0ABV2H786_9HYPH</name>